<dbReference type="EMBL" id="CP146256">
    <property type="protein sequence ID" value="XAH75915.1"/>
    <property type="molecule type" value="Genomic_DNA"/>
</dbReference>
<dbReference type="RefSeq" id="WP_342759491.1">
    <property type="nucleotide sequence ID" value="NZ_CP146256.1"/>
</dbReference>
<keyword evidence="2" id="KW-1185">Reference proteome</keyword>
<protein>
    <submittedName>
        <fullName evidence="1">Uncharacterized protein</fullName>
    </submittedName>
</protein>
<gene>
    <name evidence="1" type="ORF">V6984_09210</name>
</gene>
<accession>A0ABZ3F274</accession>
<sequence length="100" mass="11408">MEYRCIKELILEKYDGDGCSICGYGTVPIGSIWYEDDSSNILGGEIHLECKSGADDFGWIEITVKNLAAYFELTDCDEQCREDVTSCEYWDTEKCKLHQT</sequence>
<evidence type="ECO:0000313" key="2">
    <source>
        <dbReference type="Proteomes" id="UP001451571"/>
    </source>
</evidence>
<name>A0ABZ3F274_9FIRM</name>
<evidence type="ECO:0000313" key="1">
    <source>
        <dbReference type="EMBL" id="XAH75915.1"/>
    </source>
</evidence>
<proteinExistence type="predicted"/>
<dbReference type="Proteomes" id="UP001451571">
    <property type="component" value="Chromosome"/>
</dbReference>
<organism evidence="1 2">
    <name type="scientific">Kineothrix sedimenti</name>
    <dbReference type="NCBI Taxonomy" id="3123317"/>
    <lineage>
        <taxon>Bacteria</taxon>
        <taxon>Bacillati</taxon>
        <taxon>Bacillota</taxon>
        <taxon>Clostridia</taxon>
        <taxon>Lachnospirales</taxon>
        <taxon>Lachnospiraceae</taxon>
        <taxon>Kineothrix</taxon>
    </lineage>
</organism>
<reference evidence="1 2" key="1">
    <citation type="submission" date="2024-02" db="EMBL/GenBank/DDBJ databases">
        <title>Bacterial strain from lacustrine sediment.</title>
        <authorList>
            <person name="Petit C."/>
            <person name="Fadhlaoui K."/>
        </authorList>
    </citation>
    <scope>NUCLEOTIDE SEQUENCE [LARGE SCALE GENOMIC DNA]</scope>
    <source>
        <strain evidence="1 2">IPX-CK</strain>
    </source>
</reference>